<feature type="domain" description="Lipid/polyisoprenoid-binding YceI-like" evidence="2">
    <location>
        <begin position="32"/>
        <end position="196"/>
    </location>
</feature>
<evidence type="ECO:0000259" key="2">
    <source>
        <dbReference type="SMART" id="SM00867"/>
    </source>
</evidence>
<sequence>MKTTLKSGLKHSLIGAAAALSLATMVEAAPQNYVLDASHSQIVFSYNHLGYSTTYGLFSGFEGEIAFDQENPAASSVSVSMPLSSMMTGWEARFAHFMGPDFFNAKGDEIVSFTSTGIEVTGENTAKITGDLTLNGMTKPVVLDAKLNQTGTHPMAGKEWAGFDATATVIRSEFGLGQFAPFVSDEVELQISIEAMKAE</sequence>
<feature type="chain" id="PRO_5006063660" description="Lipid/polyisoprenoid-binding YceI-like domain-containing protein" evidence="1">
    <location>
        <begin position="29"/>
        <end position="199"/>
    </location>
</feature>
<dbReference type="STRING" id="340021.TM5383_02044"/>
<name>A0A0P1GQ92_9RHOB</name>
<protein>
    <recommendedName>
        <fullName evidence="2">Lipid/polyisoprenoid-binding YceI-like domain-containing protein</fullName>
    </recommendedName>
</protein>
<dbReference type="SUPFAM" id="SSF101874">
    <property type="entry name" value="YceI-like"/>
    <property type="match status" value="1"/>
</dbReference>
<dbReference type="Proteomes" id="UP000051681">
    <property type="component" value="Unassembled WGS sequence"/>
</dbReference>
<organism evidence="3 4">
    <name type="scientific">Thalassovita mediterranea</name>
    <dbReference type="NCBI Taxonomy" id="340021"/>
    <lineage>
        <taxon>Bacteria</taxon>
        <taxon>Pseudomonadati</taxon>
        <taxon>Pseudomonadota</taxon>
        <taxon>Alphaproteobacteria</taxon>
        <taxon>Rhodobacterales</taxon>
        <taxon>Roseobacteraceae</taxon>
        <taxon>Thalassovita</taxon>
    </lineage>
</organism>
<evidence type="ECO:0000313" key="4">
    <source>
        <dbReference type="Proteomes" id="UP000051681"/>
    </source>
</evidence>
<keyword evidence="1" id="KW-0732">Signal</keyword>
<dbReference type="InterPro" id="IPR007372">
    <property type="entry name" value="Lipid/polyisoprenoid-bd_YceI"/>
</dbReference>
<gene>
    <name evidence="3" type="ORF">TM5383_02044</name>
</gene>
<accession>A0A0P1GQ92</accession>
<keyword evidence="4" id="KW-1185">Reference proteome</keyword>
<evidence type="ECO:0000313" key="3">
    <source>
        <dbReference type="EMBL" id="CUH84826.1"/>
    </source>
</evidence>
<dbReference type="EMBL" id="CYSF01000009">
    <property type="protein sequence ID" value="CUH84826.1"/>
    <property type="molecule type" value="Genomic_DNA"/>
</dbReference>
<dbReference type="Gene3D" id="2.40.128.110">
    <property type="entry name" value="Lipid/polyisoprenoid-binding, YceI-like"/>
    <property type="match status" value="1"/>
</dbReference>
<dbReference type="AlphaFoldDB" id="A0A0P1GQ92"/>
<dbReference type="Pfam" id="PF04264">
    <property type="entry name" value="YceI"/>
    <property type="match status" value="1"/>
</dbReference>
<dbReference type="PANTHER" id="PTHR34406:SF1">
    <property type="entry name" value="PROTEIN YCEI"/>
    <property type="match status" value="1"/>
</dbReference>
<dbReference type="PANTHER" id="PTHR34406">
    <property type="entry name" value="PROTEIN YCEI"/>
    <property type="match status" value="1"/>
</dbReference>
<dbReference type="OrthoDB" id="9811006at2"/>
<dbReference type="SMART" id="SM00867">
    <property type="entry name" value="YceI"/>
    <property type="match status" value="1"/>
</dbReference>
<dbReference type="InterPro" id="IPR036761">
    <property type="entry name" value="TTHA0802/YceI-like_sf"/>
</dbReference>
<proteinExistence type="predicted"/>
<evidence type="ECO:0000256" key="1">
    <source>
        <dbReference type="SAM" id="SignalP"/>
    </source>
</evidence>
<feature type="signal peptide" evidence="1">
    <location>
        <begin position="1"/>
        <end position="28"/>
    </location>
</feature>
<reference evidence="3 4" key="1">
    <citation type="submission" date="2015-09" db="EMBL/GenBank/DDBJ databases">
        <authorList>
            <consortium name="Swine Surveillance"/>
        </authorList>
    </citation>
    <scope>NUCLEOTIDE SEQUENCE [LARGE SCALE GENOMIC DNA]</scope>
    <source>
        <strain evidence="3 4">CECT 8383</strain>
    </source>
</reference>